<evidence type="ECO:0000313" key="2">
    <source>
        <dbReference type="Proteomes" id="UP000265520"/>
    </source>
</evidence>
<comment type="caution">
    <text evidence="1">The sequence shown here is derived from an EMBL/GenBank/DDBJ whole genome shotgun (WGS) entry which is preliminary data.</text>
</comment>
<organism evidence="1 2">
    <name type="scientific">Trifolium medium</name>
    <dbReference type="NCBI Taxonomy" id="97028"/>
    <lineage>
        <taxon>Eukaryota</taxon>
        <taxon>Viridiplantae</taxon>
        <taxon>Streptophyta</taxon>
        <taxon>Embryophyta</taxon>
        <taxon>Tracheophyta</taxon>
        <taxon>Spermatophyta</taxon>
        <taxon>Magnoliopsida</taxon>
        <taxon>eudicotyledons</taxon>
        <taxon>Gunneridae</taxon>
        <taxon>Pentapetalae</taxon>
        <taxon>rosids</taxon>
        <taxon>fabids</taxon>
        <taxon>Fabales</taxon>
        <taxon>Fabaceae</taxon>
        <taxon>Papilionoideae</taxon>
        <taxon>50 kb inversion clade</taxon>
        <taxon>NPAAA clade</taxon>
        <taxon>Hologalegina</taxon>
        <taxon>IRL clade</taxon>
        <taxon>Trifolieae</taxon>
        <taxon>Trifolium</taxon>
    </lineage>
</organism>
<feature type="non-terminal residue" evidence="1">
    <location>
        <position position="1"/>
    </location>
</feature>
<dbReference type="EMBL" id="LXQA011152876">
    <property type="protein sequence ID" value="MCI86906.1"/>
    <property type="molecule type" value="Genomic_DNA"/>
</dbReference>
<accession>A0A392VEU5</accession>
<proteinExistence type="predicted"/>
<evidence type="ECO:0000313" key="1">
    <source>
        <dbReference type="EMBL" id="MCI86906.1"/>
    </source>
</evidence>
<reference evidence="1 2" key="1">
    <citation type="journal article" date="2018" name="Front. Plant Sci.">
        <title>Red Clover (Trifolium pratense) and Zigzag Clover (T. medium) - A Picture of Genomic Similarities and Differences.</title>
        <authorList>
            <person name="Dluhosova J."/>
            <person name="Istvanek J."/>
            <person name="Nedelnik J."/>
            <person name="Repkova J."/>
        </authorList>
    </citation>
    <scope>NUCLEOTIDE SEQUENCE [LARGE SCALE GENOMIC DNA]</scope>
    <source>
        <strain evidence="2">cv. 10/8</strain>
        <tissue evidence="1">Leaf</tissue>
    </source>
</reference>
<protein>
    <submittedName>
        <fullName evidence="1">Uncharacterized protein</fullName>
    </submittedName>
</protein>
<dbReference type="Proteomes" id="UP000265520">
    <property type="component" value="Unassembled WGS sequence"/>
</dbReference>
<sequence length="15" mass="1591">VPMISLVVTDFTVGL</sequence>
<keyword evidence="2" id="KW-1185">Reference proteome</keyword>
<name>A0A392VEU5_9FABA</name>